<comment type="pathway">
    <text evidence="4 18">Amino-acid biosynthesis; L-leucine biosynthesis; L-leucine from 3-methyl-2-oxobutanoate: step 4/4.</text>
</comment>
<dbReference type="InterPro" id="IPR043132">
    <property type="entry name" value="BCAT-like_C"/>
</dbReference>
<dbReference type="OrthoDB" id="9804984at2"/>
<dbReference type="NCBIfam" id="TIGR01123">
    <property type="entry name" value="ilvE_II"/>
    <property type="match status" value="1"/>
</dbReference>
<dbReference type="UniPathway" id="UPA00048">
    <property type="reaction ID" value="UER00073"/>
</dbReference>
<evidence type="ECO:0000256" key="12">
    <source>
        <dbReference type="ARBA" id="ARBA00048798"/>
    </source>
</evidence>
<reference evidence="20 21" key="1">
    <citation type="journal article" date="2019" name="Front. Microbiol.">
        <title>Thermoanaerosceptrum fracticalcis gen. nov. sp. nov., a Novel Fumarate-Fermenting Microorganism From a Deep Fractured Carbonate Aquifer of the US Great Basin.</title>
        <authorList>
            <person name="Hamilton-Brehm S.D."/>
            <person name="Stewart L.E."/>
            <person name="Zavarin M."/>
            <person name="Caldwell M."/>
            <person name="Lawson P.A."/>
            <person name="Onstott T.C."/>
            <person name="Grzymski J."/>
            <person name="Neveux I."/>
            <person name="Lollar B.S."/>
            <person name="Russell C.E."/>
            <person name="Moser D.P."/>
        </authorList>
    </citation>
    <scope>NUCLEOTIDE SEQUENCE [LARGE SCALE GENOMIC DNA]</scope>
    <source>
        <strain evidence="20 21">DRI-13</strain>
    </source>
</reference>
<feature type="modified residue" description="N6-(pyridoxal phosphate)lysine" evidence="14">
    <location>
        <position position="196"/>
    </location>
</feature>
<feature type="compositionally biased region" description="Polar residues" evidence="19">
    <location>
        <begin position="1"/>
        <end position="13"/>
    </location>
</feature>
<comment type="pathway">
    <text evidence="2 18">Amino-acid biosynthesis; L-isoleucine biosynthesis; L-isoleucine from 2-oxobutanoate: step 4/4.</text>
</comment>
<evidence type="ECO:0000256" key="17">
    <source>
        <dbReference type="RuleBase" id="RU004517"/>
    </source>
</evidence>
<dbReference type="EMBL" id="CP045798">
    <property type="protein sequence ID" value="QNB44961.1"/>
    <property type="molecule type" value="Genomic_DNA"/>
</dbReference>
<evidence type="ECO:0000256" key="3">
    <source>
        <dbReference type="ARBA" id="ARBA00004931"/>
    </source>
</evidence>
<keyword evidence="8 17" id="KW-0808">Transferase</keyword>
<dbReference type="Gene3D" id="3.20.10.10">
    <property type="entry name" value="D-amino Acid Aminotransferase, subunit A, domain 2"/>
    <property type="match status" value="1"/>
</dbReference>
<evidence type="ECO:0000256" key="7">
    <source>
        <dbReference type="ARBA" id="ARBA00022605"/>
    </source>
</evidence>
<dbReference type="InterPro" id="IPR001544">
    <property type="entry name" value="Aminotrans_IV"/>
</dbReference>
<feature type="region of interest" description="Disordered" evidence="19">
    <location>
        <begin position="1"/>
        <end position="21"/>
    </location>
</feature>
<evidence type="ECO:0000256" key="10">
    <source>
        <dbReference type="ARBA" id="ARBA00023304"/>
    </source>
</evidence>
<evidence type="ECO:0000256" key="11">
    <source>
        <dbReference type="ARBA" id="ARBA00048212"/>
    </source>
</evidence>
<dbReference type="PANTHER" id="PTHR11825:SF44">
    <property type="entry name" value="BRANCHED-CHAIN-AMINO-ACID AMINOTRANSFERASE"/>
    <property type="match status" value="1"/>
</dbReference>
<comment type="catalytic activity">
    <reaction evidence="11 17">
        <text>L-valine + 2-oxoglutarate = 3-methyl-2-oxobutanoate + L-glutamate</text>
        <dbReference type="Rhea" id="RHEA:24813"/>
        <dbReference type="ChEBI" id="CHEBI:11851"/>
        <dbReference type="ChEBI" id="CHEBI:16810"/>
        <dbReference type="ChEBI" id="CHEBI:29985"/>
        <dbReference type="ChEBI" id="CHEBI:57762"/>
        <dbReference type="EC" id="2.6.1.42"/>
    </reaction>
</comment>
<keyword evidence="6 17" id="KW-0032">Aminotransferase</keyword>
<proteinExistence type="inferred from homology"/>
<dbReference type="InterPro" id="IPR036038">
    <property type="entry name" value="Aminotransferase-like"/>
</dbReference>
<evidence type="ECO:0000256" key="14">
    <source>
        <dbReference type="PIRSR" id="PIRSR006468-1"/>
    </source>
</evidence>
<dbReference type="NCBIfam" id="NF009897">
    <property type="entry name" value="PRK13357.1"/>
    <property type="match status" value="1"/>
</dbReference>
<evidence type="ECO:0000256" key="16">
    <source>
        <dbReference type="RuleBase" id="RU004516"/>
    </source>
</evidence>
<evidence type="ECO:0000256" key="5">
    <source>
        <dbReference type="ARBA" id="ARBA00009320"/>
    </source>
</evidence>
<dbReference type="EC" id="2.6.1.42" evidence="17"/>
<comment type="cofactor">
    <cofactor evidence="1 16">
        <name>pyridoxal 5'-phosphate</name>
        <dbReference type="ChEBI" id="CHEBI:597326"/>
    </cofactor>
</comment>
<dbReference type="GO" id="GO:0009098">
    <property type="term" value="P:L-leucine biosynthetic process"/>
    <property type="evidence" value="ECO:0007669"/>
    <property type="project" value="UniProtKB-UniPathway"/>
</dbReference>
<dbReference type="CDD" id="cd01557">
    <property type="entry name" value="BCAT_beta_family"/>
    <property type="match status" value="1"/>
</dbReference>
<dbReference type="InterPro" id="IPR033939">
    <property type="entry name" value="BCAT_family"/>
</dbReference>
<dbReference type="AlphaFoldDB" id="A0A7G6DYQ7"/>
<evidence type="ECO:0000256" key="9">
    <source>
        <dbReference type="ARBA" id="ARBA00022898"/>
    </source>
</evidence>
<accession>A0A7G6DYQ7</accession>
<dbReference type="InterPro" id="IPR043131">
    <property type="entry name" value="BCAT-like_N"/>
</dbReference>
<evidence type="ECO:0000256" key="19">
    <source>
        <dbReference type="SAM" id="MobiDB-lite"/>
    </source>
</evidence>
<protein>
    <recommendedName>
        <fullName evidence="17">Branched-chain-amino-acid aminotransferase</fullName>
        <ecNumber evidence="17">2.6.1.42</ecNumber>
    </recommendedName>
</protein>
<dbReference type="PROSITE" id="PS00770">
    <property type="entry name" value="AA_TRANSFER_CLASS_4"/>
    <property type="match status" value="1"/>
</dbReference>
<dbReference type="SUPFAM" id="SSF56752">
    <property type="entry name" value="D-aminoacid aminotransferase-like PLP-dependent enzymes"/>
    <property type="match status" value="1"/>
</dbReference>
<dbReference type="InterPro" id="IPR018300">
    <property type="entry name" value="Aminotrans_IV_CS"/>
</dbReference>
<name>A0A7G6DYQ7_THEFR</name>
<comment type="catalytic activity">
    <reaction evidence="12 17">
        <text>L-isoleucine + 2-oxoglutarate = (S)-3-methyl-2-oxopentanoate + L-glutamate</text>
        <dbReference type="Rhea" id="RHEA:24801"/>
        <dbReference type="ChEBI" id="CHEBI:16810"/>
        <dbReference type="ChEBI" id="CHEBI:29985"/>
        <dbReference type="ChEBI" id="CHEBI:35146"/>
        <dbReference type="ChEBI" id="CHEBI:58045"/>
        <dbReference type="EC" id="2.6.1.42"/>
    </reaction>
</comment>
<dbReference type="PANTHER" id="PTHR11825">
    <property type="entry name" value="SUBGROUP IIII AMINOTRANSFERASE"/>
    <property type="match status" value="1"/>
</dbReference>
<comment type="catalytic activity">
    <reaction evidence="13 17">
        <text>L-leucine + 2-oxoglutarate = 4-methyl-2-oxopentanoate + L-glutamate</text>
        <dbReference type="Rhea" id="RHEA:18321"/>
        <dbReference type="ChEBI" id="CHEBI:16810"/>
        <dbReference type="ChEBI" id="CHEBI:17865"/>
        <dbReference type="ChEBI" id="CHEBI:29985"/>
        <dbReference type="ChEBI" id="CHEBI:57427"/>
        <dbReference type="EC" id="2.6.1.42"/>
    </reaction>
</comment>
<evidence type="ECO:0000256" key="1">
    <source>
        <dbReference type="ARBA" id="ARBA00001933"/>
    </source>
</evidence>
<dbReference type="GO" id="GO:0009099">
    <property type="term" value="P:L-valine biosynthetic process"/>
    <property type="evidence" value="ECO:0007669"/>
    <property type="project" value="UniProtKB-UniPathway"/>
</dbReference>
<dbReference type="Pfam" id="PF01063">
    <property type="entry name" value="Aminotran_4"/>
    <property type="match status" value="1"/>
</dbReference>
<comment type="similarity">
    <text evidence="5 15">Belongs to the class-IV pyridoxal-phosphate-dependent aminotransferase family.</text>
</comment>
<organism evidence="20 21">
    <name type="scientific">Thermanaerosceptrum fracticalcis</name>
    <dbReference type="NCBI Taxonomy" id="1712410"/>
    <lineage>
        <taxon>Bacteria</taxon>
        <taxon>Bacillati</taxon>
        <taxon>Bacillota</taxon>
        <taxon>Clostridia</taxon>
        <taxon>Eubacteriales</taxon>
        <taxon>Peptococcaceae</taxon>
        <taxon>Thermanaerosceptrum</taxon>
    </lineage>
</organism>
<keyword evidence="10 17" id="KW-0100">Branched-chain amino acid biosynthesis</keyword>
<comment type="pathway">
    <text evidence="3 18">Amino-acid biosynthesis; L-valine biosynthesis; L-valine from pyruvate: step 4/4.</text>
</comment>
<dbReference type="Gene3D" id="3.30.470.10">
    <property type="match status" value="1"/>
</dbReference>
<keyword evidence="9 16" id="KW-0663">Pyridoxal phosphate</keyword>
<evidence type="ECO:0000256" key="6">
    <source>
        <dbReference type="ARBA" id="ARBA00022576"/>
    </source>
</evidence>
<evidence type="ECO:0000313" key="20">
    <source>
        <dbReference type="EMBL" id="QNB44961.1"/>
    </source>
</evidence>
<evidence type="ECO:0000256" key="18">
    <source>
        <dbReference type="RuleBase" id="RU004519"/>
    </source>
</evidence>
<evidence type="ECO:0000313" key="21">
    <source>
        <dbReference type="Proteomes" id="UP000515847"/>
    </source>
</evidence>
<evidence type="ECO:0000256" key="2">
    <source>
        <dbReference type="ARBA" id="ARBA00004824"/>
    </source>
</evidence>
<dbReference type="InterPro" id="IPR005786">
    <property type="entry name" value="B_amino_transII"/>
</dbReference>
<dbReference type="GO" id="GO:0004084">
    <property type="term" value="F:branched-chain-amino-acid transaminase activity"/>
    <property type="evidence" value="ECO:0007669"/>
    <property type="project" value="UniProtKB-EC"/>
</dbReference>
<keyword evidence="21" id="KW-1185">Reference proteome</keyword>
<dbReference type="GO" id="GO:0009097">
    <property type="term" value="P:isoleucine biosynthetic process"/>
    <property type="evidence" value="ECO:0007669"/>
    <property type="project" value="UniProtKB-UniPathway"/>
</dbReference>
<evidence type="ECO:0000256" key="4">
    <source>
        <dbReference type="ARBA" id="ARBA00005072"/>
    </source>
</evidence>
<evidence type="ECO:0000256" key="15">
    <source>
        <dbReference type="RuleBase" id="RU004106"/>
    </source>
</evidence>
<gene>
    <name evidence="20" type="ORF">BR63_00645</name>
</gene>
<dbReference type="UniPathway" id="UPA00049">
    <property type="reaction ID" value="UER00062"/>
</dbReference>
<dbReference type="Proteomes" id="UP000515847">
    <property type="component" value="Chromosome"/>
</dbReference>
<evidence type="ECO:0000256" key="8">
    <source>
        <dbReference type="ARBA" id="ARBA00022679"/>
    </source>
</evidence>
<keyword evidence="7 17" id="KW-0028">Amino-acid biosynthesis</keyword>
<sequence>MSSEISINLTNSPKPKPKDDQLGFGKIFTDHMFVMDYAEGKGWYNARIEPYGPFLMDPANIVLHYGQAIFEGMKAYRTVDGKITVFRPRSYLSRMNRSAERLCIPPIDVEFVLKGLKKLLSIEKDWVPSGEMTSLYIRPFIIATDSFLGVKPSATYRLFIILSPVGAYYPEGFKPVKIWVESEYVRAVKGGLGFAKTPANYAASLLAAEEAKKKGYTQVLWLDGVEKKYIEEVGTMNIFFKINDELITPPLEGSILGGMTRDSVIQVASQWGLKVSERNISIEEVYAAHAQGTLQEVFGTGTAAVISPVSLLDWNGKVITINNGETGETSLRLYDEITGIQYGKLADKFGWMEEIE</sequence>
<evidence type="ECO:0000256" key="13">
    <source>
        <dbReference type="ARBA" id="ARBA00049229"/>
    </source>
</evidence>
<dbReference type="UniPathway" id="UPA00047">
    <property type="reaction ID" value="UER00058"/>
</dbReference>
<dbReference type="PIRSF" id="PIRSF006468">
    <property type="entry name" value="BCAT1"/>
    <property type="match status" value="1"/>
</dbReference>
<dbReference type="KEGG" id="tfr:BR63_00645"/>
<dbReference type="RefSeq" id="WP_034423671.1">
    <property type="nucleotide sequence ID" value="NZ_CP045798.1"/>
</dbReference>